<dbReference type="Proteomes" id="UP000789375">
    <property type="component" value="Unassembled WGS sequence"/>
</dbReference>
<dbReference type="AlphaFoldDB" id="A0A9N9I113"/>
<proteinExistence type="predicted"/>
<name>A0A9N9I113_FUNMO</name>
<gene>
    <name evidence="1" type="ORF">FMOSSE_LOCUS14630</name>
</gene>
<feature type="non-terminal residue" evidence="1">
    <location>
        <position position="1"/>
    </location>
</feature>
<organism evidence="1 2">
    <name type="scientific">Funneliformis mosseae</name>
    <name type="common">Endomycorrhizal fungus</name>
    <name type="synonym">Glomus mosseae</name>
    <dbReference type="NCBI Taxonomy" id="27381"/>
    <lineage>
        <taxon>Eukaryota</taxon>
        <taxon>Fungi</taxon>
        <taxon>Fungi incertae sedis</taxon>
        <taxon>Mucoromycota</taxon>
        <taxon>Glomeromycotina</taxon>
        <taxon>Glomeromycetes</taxon>
        <taxon>Glomerales</taxon>
        <taxon>Glomeraceae</taxon>
        <taxon>Funneliformis</taxon>
    </lineage>
</organism>
<evidence type="ECO:0000313" key="1">
    <source>
        <dbReference type="EMBL" id="CAG8715870.1"/>
    </source>
</evidence>
<reference evidence="1" key="1">
    <citation type="submission" date="2021-06" db="EMBL/GenBank/DDBJ databases">
        <authorList>
            <person name="Kallberg Y."/>
            <person name="Tangrot J."/>
            <person name="Rosling A."/>
        </authorList>
    </citation>
    <scope>NUCLEOTIDE SEQUENCE</scope>
    <source>
        <strain evidence="1">87-6 pot B 2015</strain>
    </source>
</reference>
<protein>
    <submittedName>
        <fullName evidence="1">13159_t:CDS:1</fullName>
    </submittedName>
</protein>
<keyword evidence="2" id="KW-1185">Reference proteome</keyword>
<comment type="caution">
    <text evidence="1">The sequence shown here is derived from an EMBL/GenBank/DDBJ whole genome shotgun (WGS) entry which is preliminary data.</text>
</comment>
<sequence length="149" mass="17578">NKEPENVKEFYKKLSEDAKSFYKQNMVQIIFDKYIEEVSHVISGFDLNYVNYTQDIKDLIENIIYMQNSTSVYLPIEDNSASVMNFFLDNNYINSSQATFPNSNLFEDSYLMNQVSNDQEYIRTLEYKNVQFSPLQVDSDYINITQGFE</sequence>
<accession>A0A9N9I113</accession>
<feature type="non-terminal residue" evidence="1">
    <location>
        <position position="149"/>
    </location>
</feature>
<dbReference type="EMBL" id="CAJVPP010011901">
    <property type="protein sequence ID" value="CAG8715870.1"/>
    <property type="molecule type" value="Genomic_DNA"/>
</dbReference>
<evidence type="ECO:0000313" key="2">
    <source>
        <dbReference type="Proteomes" id="UP000789375"/>
    </source>
</evidence>